<dbReference type="InterPro" id="IPR013543">
    <property type="entry name" value="Ca/CaM-dep_prot_kinase-assoc"/>
</dbReference>
<evidence type="ECO:0000256" key="7">
    <source>
        <dbReference type="ARBA" id="ARBA00022777"/>
    </source>
</evidence>
<reference evidence="17" key="1">
    <citation type="submission" date="2019-06" db="EMBL/GenBank/DDBJ databases">
        <authorList>
            <consortium name="Wellcome Sanger Institute Data Sharing"/>
        </authorList>
    </citation>
    <scope>NUCLEOTIDE SEQUENCE [LARGE SCALE GENOMIC DNA]</scope>
</reference>
<evidence type="ECO:0000256" key="5">
    <source>
        <dbReference type="ARBA" id="ARBA00022679"/>
    </source>
</evidence>
<organism evidence="17 18">
    <name type="scientific">Myripristis murdjan</name>
    <name type="common">pinecone soldierfish</name>
    <dbReference type="NCBI Taxonomy" id="586833"/>
    <lineage>
        <taxon>Eukaryota</taxon>
        <taxon>Metazoa</taxon>
        <taxon>Chordata</taxon>
        <taxon>Craniata</taxon>
        <taxon>Vertebrata</taxon>
        <taxon>Euteleostomi</taxon>
        <taxon>Actinopterygii</taxon>
        <taxon>Neopterygii</taxon>
        <taxon>Teleostei</taxon>
        <taxon>Neoteleostei</taxon>
        <taxon>Acanthomorphata</taxon>
        <taxon>Holocentriformes</taxon>
        <taxon>Holocentridae</taxon>
        <taxon>Myripristis</taxon>
    </lineage>
</organism>
<feature type="domain" description="Protein kinase" evidence="16">
    <location>
        <begin position="13"/>
        <end position="271"/>
    </location>
</feature>
<dbReference type="FunFam" id="3.10.450.50:FF:000001">
    <property type="entry name" value="calcium/calmodulin-dependent protein kinase type II subunit gamma isoform X1"/>
    <property type="match status" value="1"/>
</dbReference>
<dbReference type="Gene3D" id="3.30.200.20">
    <property type="entry name" value="Phosphorylase Kinase, domain 1"/>
    <property type="match status" value="1"/>
</dbReference>
<evidence type="ECO:0000313" key="17">
    <source>
        <dbReference type="Ensembl" id="ENSMMDP00005030444.1"/>
    </source>
</evidence>
<dbReference type="EC" id="2.7.11.17" evidence="2"/>
<keyword evidence="6 14" id="KW-0547">Nucleotide-binding</keyword>
<dbReference type="GeneTree" id="ENSGT00940000159769"/>
<comment type="subunit">
    <text evidence="13">CAMK2 is composed of four different chains: alpha, beta, gamma, and delta. The different isoforms assemble into homo- or heteromultimeric holoenzymes composed of 8 to 12 subunits.</text>
</comment>
<dbReference type="PROSITE" id="PS50011">
    <property type="entry name" value="PROTEIN_KINASE_DOM"/>
    <property type="match status" value="1"/>
</dbReference>
<dbReference type="SMART" id="SM00220">
    <property type="entry name" value="S_TKc"/>
    <property type="match status" value="1"/>
</dbReference>
<gene>
    <name evidence="17" type="primary">camk2d1</name>
</gene>
<evidence type="ECO:0000259" key="16">
    <source>
        <dbReference type="PROSITE" id="PS50011"/>
    </source>
</evidence>
<dbReference type="SUPFAM" id="SSF56112">
    <property type="entry name" value="Protein kinase-like (PK-like)"/>
    <property type="match status" value="1"/>
</dbReference>
<keyword evidence="7" id="KW-0418">Kinase</keyword>
<feature type="binding site" evidence="14">
    <location>
        <position position="42"/>
    </location>
    <ligand>
        <name>ATP</name>
        <dbReference type="ChEBI" id="CHEBI:30616"/>
    </ligand>
</feature>
<dbReference type="Pfam" id="PF00069">
    <property type="entry name" value="Pkinase"/>
    <property type="match status" value="1"/>
</dbReference>
<evidence type="ECO:0000256" key="9">
    <source>
        <dbReference type="ARBA" id="ARBA00022860"/>
    </source>
</evidence>
<keyword evidence="5" id="KW-0808">Transferase</keyword>
<reference evidence="17" key="3">
    <citation type="submission" date="2025-09" db="UniProtKB">
        <authorList>
            <consortium name="Ensembl"/>
        </authorList>
    </citation>
    <scope>IDENTIFICATION</scope>
</reference>
<dbReference type="Gene3D" id="1.10.510.10">
    <property type="entry name" value="Transferase(Phosphotransferase) domain 1"/>
    <property type="match status" value="1"/>
</dbReference>
<dbReference type="CDD" id="cd14086">
    <property type="entry name" value="STKc_CaMKII"/>
    <property type="match status" value="1"/>
</dbReference>
<comment type="function">
    <text evidence="12">CaM-kinase II (CAMK2) is a prominent kinase in the central nervous system.</text>
</comment>
<keyword evidence="3 15" id="KW-0723">Serine/threonine-protein kinase</keyword>
<evidence type="ECO:0000256" key="2">
    <source>
        <dbReference type="ARBA" id="ARBA00012434"/>
    </source>
</evidence>
<dbReference type="PROSITE" id="PS00108">
    <property type="entry name" value="PROTEIN_KINASE_ST"/>
    <property type="match status" value="1"/>
</dbReference>
<comment type="similarity">
    <text evidence="1">Belongs to the protein kinase superfamily. CAMK Ser/Thr protein kinase family. CaMK subfamily.</text>
</comment>
<dbReference type="GO" id="GO:0005524">
    <property type="term" value="F:ATP binding"/>
    <property type="evidence" value="ECO:0007669"/>
    <property type="project" value="UniProtKB-UniRule"/>
</dbReference>
<reference evidence="17" key="2">
    <citation type="submission" date="2025-08" db="UniProtKB">
        <authorList>
            <consortium name="Ensembl"/>
        </authorList>
    </citation>
    <scope>IDENTIFICATION</scope>
</reference>
<dbReference type="InterPro" id="IPR017441">
    <property type="entry name" value="Protein_kinase_ATP_BS"/>
</dbReference>
<evidence type="ECO:0000256" key="10">
    <source>
        <dbReference type="ARBA" id="ARBA00047307"/>
    </source>
</evidence>
<keyword evidence="8 14" id="KW-0067">ATP-binding</keyword>
<keyword evidence="9" id="KW-0112">Calmodulin-binding</keyword>
<evidence type="ECO:0000256" key="15">
    <source>
        <dbReference type="RuleBase" id="RU000304"/>
    </source>
</evidence>
<dbReference type="PROSITE" id="PS00107">
    <property type="entry name" value="PROTEIN_KINASE_ATP"/>
    <property type="match status" value="1"/>
</dbReference>
<evidence type="ECO:0000256" key="8">
    <source>
        <dbReference type="ARBA" id="ARBA00022840"/>
    </source>
</evidence>
<evidence type="ECO:0000256" key="13">
    <source>
        <dbReference type="ARBA" id="ARBA00064333"/>
    </source>
</evidence>
<protein>
    <recommendedName>
        <fullName evidence="2">calcium/calmodulin-dependent protein kinase</fullName>
        <ecNumber evidence="2">2.7.11.17</ecNumber>
    </recommendedName>
</protein>
<accession>A0A667Z360</accession>
<evidence type="ECO:0000256" key="14">
    <source>
        <dbReference type="PROSITE-ProRule" id="PRU10141"/>
    </source>
</evidence>
<sequence>MASTTCTRFTDEYQLYEELGKGAFSVVRRCMKISTGQEYAAKIINTKKLSARDHQKLEREARICRLLKHPNIVRLHDSISEEGFHYLVFDLVTGGELFEDIVAREYYSEADASHCIQQILEAVLHCHQMGVVHRDLKPENLLLASKLKGAAVKLADFGLAIEVQGDQQAWFGFAGTPGYLSPEVLRKDPYGKPVDMWACGVILYILLVGYPPFWDEDQHRLYQQIKAGAYDFPSPEWDTVTPEAKDLINKMLTINPAKRVTATDALKHPWICQRSTVASMMHRQETVECLKKFNARRKLKVRTVLLNVKGRYTVQPSPSLLPSQNSSVTAFTAHEKDGRYELLQVGNSSLESSESANTTIEDEDVKARKQEIIKVTEQLIEAINNGDFEAYTKICDPGLTSFEPEALGNLVEGTDFHRFYFENALSKGKQPIHTILLNPHVHLIGDEAACIAYIRLTQYIDSSGMPRTMQSEETRIWHRRDGKWQNIHFHRSGSPTVPAK</sequence>
<dbReference type="InterPro" id="IPR011009">
    <property type="entry name" value="Kinase-like_dom_sf"/>
</dbReference>
<dbReference type="GO" id="GO:0043226">
    <property type="term" value="C:organelle"/>
    <property type="evidence" value="ECO:0007669"/>
    <property type="project" value="UniProtKB-ARBA"/>
</dbReference>
<dbReference type="InterPro" id="IPR000719">
    <property type="entry name" value="Prot_kinase_dom"/>
</dbReference>
<evidence type="ECO:0000313" key="18">
    <source>
        <dbReference type="Proteomes" id="UP000472263"/>
    </source>
</evidence>
<dbReference type="SUPFAM" id="SSF54427">
    <property type="entry name" value="NTF2-like"/>
    <property type="match status" value="1"/>
</dbReference>
<dbReference type="Proteomes" id="UP000472263">
    <property type="component" value="Chromosome 18"/>
</dbReference>
<keyword evidence="4" id="KW-0597">Phosphoprotein</keyword>
<dbReference type="InterPro" id="IPR008271">
    <property type="entry name" value="Ser/Thr_kinase_AS"/>
</dbReference>
<dbReference type="InterPro" id="IPR032710">
    <property type="entry name" value="NTF2-like_dom_sf"/>
</dbReference>
<keyword evidence="18" id="KW-1185">Reference proteome</keyword>
<dbReference type="PANTHER" id="PTHR24347">
    <property type="entry name" value="SERINE/THREONINE-PROTEIN KINASE"/>
    <property type="match status" value="1"/>
</dbReference>
<dbReference type="Gene3D" id="6.10.140.620">
    <property type="match status" value="1"/>
</dbReference>
<dbReference type="FunFam" id="3.30.200.20:FF:000002">
    <property type="entry name" value="Calcium/calmodulin-dependent protein kinase type II subunit delta isoform 2"/>
    <property type="match status" value="1"/>
</dbReference>
<dbReference type="GO" id="GO:0004683">
    <property type="term" value="F:calcium/calmodulin-dependent protein kinase activity"/>
    <property type="evidence" value="ECO:0007669"/>
    <property type="project" value="UniProtKB-EC"/>
</dbReference>
<evidence type="ECO:0000256" key="1">
    <source>
        <dbReference type="ARBA" id="ARBA00005354"/>
    </source>
</evidence>
<name>A0A667Z360_9TELE</name>
<evidence type="ECO:0000256" key="3">
    <source>
        <dbReference type="ARBA" id="ARBA00022527"/>
    </source>
</evidence>
<comment type="catalytic activity">
    <reaction evidence="11">
        <text>L-seryl-[protein] + ATP = O-phospho-L-seryl-[protein] + ADP + H(+)</text>
        <dbReference type="Rhea" id="RHEA:17989"/>
        <dbReference type="Rhea" id="RHEA-COMP:9863"/>
        <dbReference type="Rhea" id="RHEA-COMP:11604"/>
        <dbReference type="ChEBI" id="CHEBI:15378"/>
        <dbReference type="ChEBI" id="CHEBI:29999"/>
        <dbReference type="ChEBI" id="CHEBI:30616"/>
        <dbReference type="ChEBI" id="CHEBI:83421"/>
        <dbReference type="ChEBI" id="CHEBI:456216"/>
        <dbReference type="EC" id="2.7.11.17"/>
    </reaction>
</comment>
<proteinExistence type="inferred from homology"/>
<evidence type="ECO:0000256" key="11">
    <source>
        <dbReference type="ARBA" id="ARBA00047430"/>
    </source>
</evidence>
<dbReference type="Ensembl" id="ENSMMDT00005031144.1">
    <property type="protein sequence ID" value="ENSMMDP00005030444.1"/>
    <property type="gene ID" value="ENSMMDG00005013370.1"/>
</dbReference>
<dbReference type="Pfam" id="PF08332">
    <property type="entry name" value="CaMKII_AD"/>
    <property type="match status" value="1"/>
</dbReference>
<comment type="catalytic activity">
    <reaction evidence="10">
        <text>L-threonyl-[protein] + ATP = O-phospho-L-threonyl-[protein] + ADP + H(+)</text>
        <dbReference type="Rhea" id="RHEA:46608"/>
        <dbReference type="Rhea" id="RHEA-COMP:11060"/>
        <dbReference type="Rhea" id="RHEA-COMP:11605"/>
        <dbReference type="ChEBI" id="CHEBI:15378"/>
        <dbReference type="ChEBI" id="CHEBI:30013"/>
        <dbReference type="ChEBI" id="CHEBI:30616"/>
        <dbReference type="ChEBI" id="CHEBI:61977"/>
        <dbReference type="ChEBI" id="CHEBI:456216"/>
        <dbReference type="EC" id="2.7.11.17"/>
    </reaction>
</comment>
<dbReference type="FunFam" id="1.10.510.10:FF:000001">
    <property type="entry name" value="Calcium/calmodulin-dependent protein kinase type II subunit delta"/>
    <property type="match status" value="1"/>
</dbReference>
<evidence type="ECO:0000256" key="6">
    <source>
        <dbReference type="ARBA" id="ARBA00022741"/>
    </source>
</evidence>
<dbReference type="Gene3D" id="3.10.450.50">
    <property type="match status" value="1"/>
</dbReference>
<evidence type="ECO:0000256" key="12">
    <source>
        <dbReference type="ARBA" id="ARBA00056581"/>
    </source>
</evidence>
<evidence type="ECO:0000256" key="4">
    <source>
        <dbReference type="ARBA" id="ARBA00022553"/>
    </source>
</evidence>
<dbReference type="AlphaFoldDB" id="A0A667Z360"/>
<dbReference type="GO" id="GO:0005516">
    <property type="term" value="F:calmodulin binding"/>
    <property type="evidence" value="ECO:0007669"/>
    <property type="project" value="UniProtKB-KW"/>
</dbReference>